<gene>
    <name evidence="3" type="ORF">LUZ63_010417</name>
</gene>
<keyword evidence="2" id="KW-0812">Transmembrane</keyword>
<feature type="transmembrane region" description="Helical" evidence="2">
    <location>
        <begin position="527"/>
        <end position="555"/>
    </location>
</feature>
<evidence type="ECO:0000313" key="3">
    <source>
        <dbReference type="EMBL" id="KAJ1693719.1"/>
    </source>
</evidence>
<feature type="region of interest" description="Disordered" evidence="1">
    <location>
        <begin position="26"/>
        <end position="69"/>
    </location>
</feature>
<dbReference type="PANTHER" id="PTHR31170">
    <property type="entry name" value="BNAC04G53230D PROTEIN"/>
    <property type="match status" value="1"/>
</dbReference>
<reference evidence="3" key="1">
    <citation type="journal article" date="2022" name="Cell">
        <title>Repeat-based holocentromeres influence genome architecture and karyotype evolution.</title>
        <authorList>
            <person name="Hofstatter P.G."/>
            <person name="Thangavel G."/>
            <person name="Lux T."/>
            <person name="Neumann P."/>
            <person name="Vondrak T."/>
            <person name="Novak P."/>
            <person name="Zhang M."/>
            <person name="Costa L."/>
            <person name="Castellani M."/>
            <person name="Scott A."/>
            <person name="Toegelov H."/>
            <person name="Fuchs J."/>
            <person name="Mata-Sucre Y."/>
            <person name="Dias Y."/>
            <person name="Vanzela A.L.L."/>
            <person name="Huettel B."/>
            <person name="Almeida C.C.S."/>
            <person name="Simkova H."/>
            <person name="Souza G."/>
            <person name="Pedrosa-Harand A."/>
            <person name="Macas J."/>
            <person name="Mayer K.F.X."/>
            <person name="Houben A."/>
            <person name="Marques A."/>
        </authorList>
    </citation>
    <scope>NUCLEOTIDE SEQUENCE</scope>
    <source>
        <strain evidence="3">RhyBre1mFocal</strain>
    </source>
</reference>
<name>A0A9Q0HPJ8_9POAL</name>
<evidence type="ECO:0000313" key="4">
    <source>
        <dbReference type="Proteomes" id="UP001151287"/>
    </source>
</evidence>
<evidence type="ECO:0000256" key="1">
    <source>
        <dbReference type="SAM" id="MobiDB-lite"/>
    </source>
</evidence>
<dbReference type="Proteomes" id="UP001151287">
    <property type="component" value="Unassembled WGS sequence"/>
</dbReference>
<organism evidence="3 4">
    <name type="scientific">Rhynchospora breviuscula</name>
    <dbReference type="NCBI Taxonomy" id="2022672"/>
    <lineage>
        <taxon>Eukaryota</taxon>
        <taxon>Viridiplantae</taxon>
        <taxon>Streptophyta</taxon>
        <taxon>Embryophyta</taxon>
        <taxon>Tracheophyta</taxon>
        <taxon>Spermatophyta</taxon>
        <taxon>Magnoliopsida</taxon>
        <taxon>Liliopsida</taxon>
        <taxon>Poales</taxon>
        <taxon>Cyperaceae</taxon>
        <taxon>Cyperoideae</taxon>
        <taxon>Rhynchosporeae</taxon>
        <taxon>Rhynchospora</taxon>
    </lineage>
</organism>
<dbReference type="OrthoDB" id="742916at2759"/>
<proteinExistence type="predicted"/>
<dbReference type="AlphaFoldDB" id="A0A9Q0HPJ8"/>
<dbReference type="Pfam" id="PF03140">
    <property type="entry name" value="DUF247"/>
    <property type="match status" value="1"/>
</dbReference>
<dbReference type="EMBL" id="JAMQYH010000003">
    <property type="protein sequence ID" value="KAJ1693719.1"/>
    <property type="molecule type" value="Genomic_DNA"/>
</dbReference>
<dbReference type="PANTHER" id="PTHR31170:SF25">
    <property type="entry name" value="BNAA09G04570D PROTEIN"/>
    <property type="match status" value="1"/>
</dbReference>
<keyword evidence="2" id="KW-1133">Transmembrane helix</keyword>
<comment type="caution">
    <text evidence="3">The sequence shown here is derived from an EMBL/GenBank/DDBJ whole genome shotgun (WGS) entry which is preliminary data.</text>
</comment>
<protein>
    <submittedName>
        <fullName evidence="3">Uncharacterized protein</fullName>
    </submittedName>
</protein>
<evidence type="ECO:0000256" key="2">
    <source>
        <dbReference type="SAM" id="Phobius"/>
    </source>
</evidence>
<keyword evidence="4" id="KW-1185">Reference proteome</keyword>
<dbReference type="InterPro" id="IPR004158">
    <property type="entry name" value="DUF247_pln"/>
</dbReference>
<accession>A0A9Q0HPJ8</accession>
<sequence length="559" mass="64857">MVAVFNKDLLSWYLITLKLRETVDQNLPKSGPSSPSHTIPAPLSQNATHPALTNGESHDNPNPDSNSNQDAKQTLVEIEPVTSIIHGPISQTTSTEPHDSWTTSIQHRLHEARETETKNPWAKLSIYRIPETLREGDEKSFVPQMVSIGPFHHGKEKLREMEQHKWRAMQRMLHRTGHEIDRYITAIRPLEERVRSCYEGHIPMQSHELILCLVLDGTFALELFRGATSRNGFTELGYSCHDPVFATRCAMHSIQRDMIMLENQIPLFILDRLFAIQLDQKEHAGRVARLAICFFDPLMPTDEPLKRRDRARMESSIHKSINAMFDPLSEAGSHCLDVFRRSLLRNGPKPVPPRVWLRRWSRNRPVADKRRQQFIHCVSELQDAGITCRRKITDKFWDISFESRGVLRIPRILIHDGTKSLFLNMIAFEQCHPDMANNMITSYVIFMDNLINTEEDVRYLHDQEIIEHWLGDDSEVAELFSRLCQEVVFDFNDSYLSHLSDHVNRYYSSRWNAWKASLIKNYFNNPWAFISFIAGVILLLLTFGQTFYTVLPYYVPPKN</sequence>
<keyword evidence="2" id="KW-0472">Membrane</keyword>
<feature type="compositionally biased region" description="Polar residues" evidence="1">
    <location>
        <begin position="26"/>
        <end position="48"/>
    </location>
</feature>